<dbReference type="Proteomes" id="UP001390339">
    <property type="component" value="Unassembled WGS sequence"/>
</dbReference>
<feature type="compositionally biased region" description="Basic residues" evidence="1">
    <location>
        <begin position="69"/>
        <end position="83"/>
    </location>
</feature>
<dbReference type="EMBL" id="JAPCWZ010000009">
    <property type="protein sequence ID" value="KAK8850957.1"/>
    <property type="molecule type" value="Genomic_DNA"/>
</dbReference>
<comment type="caution">
    <text evidence="2">The sequence shown here is derived from an EMBL/GenBank/DDBJ whole genome shotgun (WGS) entry which is preliminary data.</text>
</comment>
<feature type="compositionally biased region" description="Polar residues" evidence="1">
    <location>
        <begin position="580"/>
        <end position="590"/>
    </location>
</feature>
<feature type="region of interest" description="Disordered" evidence="1">
    <location>
        <begin position="569"/>
        <end position="590"/>
    </location>
</feature>
<feature type="compositionally biased region" description="Polar residues" evidence="1">
    <location>
        <begin position="1"/>
        <end position="15"/>
    </location>
</feature>
<proteinExistence type="predicted"/>
<reference evidence="2 3" key="1">
    <citation type="journal article" date="2024" name="IMA Fungus">
        <title>Apiospora arundinis, a panoply of carbohydrate-active enzymes and secondary metabolites.</title>
        <authorList>
            <person name="Sorensen T."/>
            <person name="Petersen C."/>
            <person name="Muurmann A.T."/>
            <person name="Christiansen J.V."/>
            <person name="Brundto M.L."/>
            <person name="Overgaard C.K."/>
            <person name="Boysen A.T."/>
            <person name="Wollenberg R.D."/>
            <person name="Larsen T.O."/>
            <person name="Sorensen J.L."/>
            <person name="Nielsen K.L."/>
            <person name="Sondergaard T.E."/>
        </authorList>
    </citation>
    <scope>NUCLEOTIDE SEQUENCE [LARGE SCALE GENOMIC DNA]</scope>
    <source>
        <strain evidence="2 3">AAU 773</strain>
    </source>
</reference>
<accession>A0ABR2HPA8</accession>
<evidence type="ECO:0000313" key="3">
    <source>
        <dbReference type="Proteomes" id="UP001390339"/>
    </source>
</evidence>
<dbReference type="PANTHER" id="PTHR37540:SF5">
    <property type="entry name" value="TRANSCRIPTION FACTOR DOMAIN-CONTAINING PROTEIN"/>
    <property type="match status" value="1"/>
</dbReference>
<evidence type="ECO:0000256" key="1">
    <source>
        <dbReference type="SAM" id="MobiDB-lite"/>
    </source>
</evidence>
<name>A0ABR2HPA8_9PEZI</name>
<dbReference type="PANTHER" id="PTHR37540">
    <property type="entry name" value="TRANSCRIPTION FACTOR (ACR-2), PUTATIVE-RELATED-RELATED"/>
    <property type="match status" value="1"/>
</dbReference>
<protein>
    <submittedName>
        <fullName evidence="2">Uncharacterized protein</fullName>
    </submittedName>
</protein>
<organism evidence="2 3">
    <name type="scientific">Apiospora arundinis</name>
    <dbReference type="NCBI Taxonomy" id="335852"/>
    <lineage>
        <taxon>Eukaryota</taxon>
        <taxon>Fungi</taxon>
        <taxon>Dikarya</taxon>
        <taxon>Ascomycota</taxon>
        <taxon>Pezizomycotina</taxon>
        <taxon>Sordariomycetes</taxon>
        <taxon>Xylariomycetidae</taxon>
        <taxon>Amphisphaeriales</taxon>
        <taxon>Apiosporaceae</taxon>
        <taxon>Apiospora</taxon>
    </lineage>
</organism>
<feature type="region of interest" description="Disordered" evidence="1">
    <location>
        <begin position="1"/>
        <end position="90"/>
    </location>
</feature>
<keyword evidence="3" id="KW-1185">Reference proteome</keyword>
<sequence length="712" mass="78657">MANQTDSNVYETKSLTHVAASKERYQENRGANPASVIPPENVPHRRPEAPKGPVWFRWTDGLSTENPPGRKKRPVKTSRKGKTSRLAAASSEYQEDLLAARTEPPRGIDRAQDSAARGKSCGAAIVRRPSRPVAATRLSRYDYRHDVDYQLRRMRDGRFLPLSCHHTTTAIPTSLDMPSTLAPFLDTHNPYFVNTGLHFWPTFAFPLLYTTRLARLDDADSEATATATPPFQWPPAPGSLLMSVLLLFGSAVEAGFFKKPQRHGHHYIEAGAGAATSGGKAGTAVAGIKAMLCRQISDKLGGVTAYMRRFGLRPGEGGVEDVSAWPMLVAVFSLGLASLMTGIDDDWEVHMQGLNSMLSVVGGMKALGRASPKVLSEFRMMDIEGSIATGKAPILTFSRVYAPLDLQLPTQQSSTPVLNNDLETVQAQLSGCGVDASTIRTITTSYTLIEASYRANGPSLSSGSYAAKCKPEELMEEFASIQYELMCHPDPLFFYQQVWQEEEDDGIEPSIAAMLGALHKAVRIGALLYVRQLMIETPYAKRSYVSLLTELIGHLHAILEYFRKESRTMKTHKERKMTPPSETVPQHDVSSSRFQQSIRQPALRVLAWLCVLVYYFSSRYGADLALDSREATVHWDIVRDLLADPIEGMSGAIGNAQKQHAHKYSPGENQTGGEIELEPQKDLAMCRLLNLKFIAGEGWDGEKMLGIMLQWR</sequence>
<evidence type="ECO:0000313" key="2">
    <source>
        <dbReference type="EMBL" id="KAK8850957.1"/>
    </source>
</evidence>
<gene>
    <name evidence="2" type="ORF">PGQ11_013436</name>
</gene>